<feature type="coiled-coil region" evidence="1">
    <location>
        <begin position="518"/>
        <end position="590"/>
    </location>
</feature>
<dbReference type="Proteomes" id="UP001589834">
    <property type="component" value="Unassembled WGS sequence"/>
</dbReference>
<protein>
    <submittedName>
        <fullName evidence="4">Tape measure protein</fullName>
    </submittedName>
</protein>
<dbReference type="EMBL" id="JBHLTN010000021">
    <property type="protein sequence ID" value="MFC0593158.1"/>
    <property type="molecule type" value="Genomic_DNA"/>
</dbReference>
<sequence length="969" mass="99627">MAEQGVELKITADAKGAQQGIDQASQALDGLGQAAQQAGQHAGQAAEQVGKVGANTGGIDAAERATSRFGRTTDWLRDKWQATAGTIRDFAVGNLLAQAFMGIAQRATELARAFIAANEQVAGLRRAFGAIYKDAALAERQIAFLRETSNAAGVGFDGLSSSFKSFTAAATAANIPLAVQNDLFASVAKAGATLGLSTAETSRAVLALSQMASKGTVSMEELRQQLGESLPGALSLAAKGLGLTEAELIKLVESGGLAARDLFPALAQSLKTMAGENNTLTGTWERLRNAMAQAFAAAGDGGGMQALIAGARALAGAVGLVLVPLQGFAEALFGLGRAIGAGAAALAVLTDKGTTWAQKAALLKDIGGDLGDSMAAAGGRISATAGAFTDAALGADKAAAGMGGLKGAADQSTAAAAQLSQSWVSVGQTMGKAAADMAQQAANAGKHAQAVKDQGAALVELARVQGEHGAILQAEQQAAAANATALEAVAQARAKELEIVTAELTAKQNLIAGNEAEQKAREQDIKGLSDKVAKLTEEAGAARQSAEAAKNAALAKQAAAEADRNHAGQLAELTLKLKDQRTALEQVRAEYEAGRATREQVAGAERQVALAAANVRDAFADQTEAARASAIAKKADADSAVSLLQTQKQLAAQGEEMARLMGDENLARHYRIEQMQIDVKITLAKADAMRVEAEGSINVARAKLEELRAKGQLTKVNEAELNASIKIAEAKIKEAAATKDLAGLLQNGVDAARNYGDAAGRAGDKSRGATDKAAEGWRDVASDARDAAKAAGEYQEKLGEGVQRVGGGFRNKDGWASDAKGNAITAREDPALRNQRLAAMFGEDMIGNQNAEAAYNLRNRIALLERYSDPTAGDGSLGLLKKELERLTAAMEADRAAKQKSDRPGPAPAAPERSSGGARASGVSAGVASVVRVELPRGERYDVDTTTPAGRDQLNALIARVGADKRRAA</sequence>
<keyword evidence="1" id="KW-0175">Coiled coil</keyword>
<dbReference type="RefSeq" id="WP_377483138.1">
    <property type="nucleotide sequence ID" value="NZ_JBHLTN010000021.1"/>
</dbReference>
<evidence type="ECO:0000259" key="3">
    <source>
        <dbReference type="Pfam" id="PF20155"/>
    </source>
</evidence>
<dbReference type="Pfam" id="PF20155">
    <property type="entry name" value="TMP_3"/>
    <property type="match status" value="1"/>
</dbReference>
<accession>A0ABV6PW15</accession>
<gene>
    <name evidence="4" type="ORF">ACFFGG_11365</name>
</gene>
<name>A0ABV6PW15_9BURK</name>
<evidence type="ECO:0000256" key="1">
    <source>
        <dbReference type="SAM" id="Coils"/>
    </source>
</evidence>
<feature type="region of interest" description="Disordered" evidence="2">
    <location>
        <begin position="891"/>
        <end position="925"/>
    </location>
</feature>
<feature type="compositionally biased region" description="Low complexity" evidence="2">
    <location>
        <begin position="913"/>
        <end position="925"/>
    </location>
</feature>
<feature type="compositionally biased region" description="Basic and acidic residues" evidence="2">
    <location>
        <begin position="891"/>
        <end position="903"/>
    </location>
</feature>
<reference evidence="4 5" key="1">
    <citation type="submission" date="2024-09" db="EMBL/GenBank/DDBJ databases">
        <authorList>
            <person name="Sun Q."/>
            <person name="Mori K."/>
        </authorList>
    </citation>
    <scope>NUCLEOTIDE SEQUENCE [LARGE SCALE GENOMIC DNA]</scope>
    <source>
        <strain evidence="4 5">NCAIM B.02336</strain>
    </source>
</reference>
<comment type="caution">
    <text evidence="4">The sequence shown here is derived from an EMBL/GenBank/DDBJ whole genome shotgun (WGS) entry which is preliminary data.</text>
</comment>
<evidence type="ECO:0000313" key="5">
    <source>
        <dbReference type="Proteomes" id="UP001589834"/>
    </source>
</evidence>
<dbReference type="NCBIfam" id="TIGR02675">
    <property type="entry name" value="tape_meas_nterm"/>
    <property type="match status" value="1"/>
</dbReference>
<feature type="domain" description="Tape measure protein N-terminal" evidence="3">
    <location>
        <begin position="113"/>
        <end position="297"/>
    </location>
</feature>
<feature type="coiled-coil region" evidence="1">
    <location>
        <begin position="690"/>
        <end position="738"/>
    </location>
</feature>
<proteinExistence type="predicted"/>
<dbReference type="InterPro" id="IPR013491">
    <property type="entry name" value="Tape_meas_N"/>
</dbReference>
<evidence type="ECO:0000256" key="2">
    <source>
        <dbReference type="SAM" id="MobiDB-lite"/>
    </source>
</evidence>
<keyword evidence="5" id="KW-1185">Reference proteome</keyword>
<evidence type="ECO:0000313" key="4">
    <source>
        <dbReference type="EMBL" id="MFC0593158.1"/>
    </source>
</evidence>
<organism evidence="4 5">
    <name type="scientific">Ottowia pentelensis</name>
    <dbReference type="NCBI Taxonomy" id="511108"/>
    <lineage>
        <taxon>Bacteria</taxon>
        <taxon>Pseudomonadati</taxon>
        <taxon>Pseudomonadota</taxon>
        <taxon>Betaproteobacteria</taxon>
        <taxon>Burkholderiales</taxon>
        <taxon>Comamonadaceae</taxon>
        <taxon>Ottowia</taxon>
    </lineage>
</organism>